<dbReference type="PANTHER" id="PTHR24171:SF8">
    <property type="entry name" value="BRCA1-ASSOCIATED RING DOMAIN PROTEIN 1"/>
    <property type="match status" value="1"/>
</dbReference>
<dbReference type="PROSITE" id="PS50088">
    <property type="entry name" value="ANK_REPEAT"/>
    <property type="match status" value="2"/>
</dbReference>
<dbReference type="InterPro" id="IPR002110">
    <property type="entry name" value="Ankyrin_rpt"/>
</dbReference>
<dbReference type="GO" id="GO:0004842">
    <property type="term" value="F:ubiquitin-protein transferase activity"/>
    <property type="evidence" value="ECO:0007669"/>
    <property type="project" value="TreeGrafter"/>
</dbReference>
<dbReference type="InterPro" id="IPR036770">
    <property type="entry name" value="Ankyrin_rpt-contain_sf"/>
</dbReference>
<dbReference type="SMART" id="SM00248">
    <property type="entry name" value="ANK"/>
    <property type="match status" value="3"/>
</dbReference>
<dbReference type="Pfam" id="PF12796">
    <property type="entry name" value="Ank_2"/>
    <property type="match status" value="1"/>
</dbReference>
<dbReference type="PROSITE" id="PS50297">
    <property type="entry name" value="ANK_REP_REGION"/>
    <property type="match status" value="2"/>
</dbReference>
<dbReference type="Gene3D" id="1.25.40.20">
    <property type="entry name" value="Ankyrin repeat-containing domain"/>
    <property type="match status" value="1"/>
</dbReference>
<keyword evidence="6" id="KW-1185">Reference proteome</keyword>
<feature type="region of interest" description="Disordered" evidence="4">
    <location>
        <begin position="1"/>
        <end position="20"/>
    </location>
</feature>
<dbReference type="EMBL" id="CAMGYJ010000009">
    <property type="protein sequence ID" value="CAI0541375.1"/>
    <property type="molecule type" value="Genomic_DNA"/>
</dbReference>
<evidence type="ECO:0000313" key="6">
    <source>
        <dbReference type="Proteomes" id="UP001154282"/>
    </source>
</evidence>
<dbReference type="Proteomes" id="UP001154282">
    <property type="component" value="Unassembled WGS sequence"/>
</dbReference>
<name>A0AAV0Q797_9ROSI</name>
<protein>
    <submittedName>
        <fullName evidence="5">Uncharacterized protein</fullName>
    </submittedName>
</protein>
<proteinExistence type="predicted"/>
<keyword evidence="1" id="KW-0677">Repeat</keyword>
<dbReference type="PANTHER" id="PTHR24171">
    <property type="entry name" value="ANKYRIN REPEAT DOMAIN-CONTAINING PROTEIN 39-RELATED"/>
    <property type="match status" value="1"/>
</dbReference>
<dbReference type="AlphaFoldDB" id="A0AAV0Q797"/>
<dbReference type="SUPFAM" id="SSF48403">
    <property type="entry name" value="Ankyrin repeat"/>
    <property type="match status" value="1"/>
</dbReference>
<accession>A0AAV0Q797</accession>
<feature type="repeat" description="ANK" evidence="3">
    <location>
        <begin position="123"/>
        <end position="155"/>
    </location>
</feature>
<comment type="caution">
    <text evidence="5">The sequence shown here is derived from an EMBL/GenBank/DDBJ whole genome shotgun (WGS) entry which is preliminary data.</text>
</comment>
<evidence type="ECO:0000313" key="5">
    <source>
        <dbReference type="EMBL" id="CAI0541375.1"/>
    </source>
</evidence>
<feature type="repeat" description="ANK" evidence="3">
    <location>
        <begin position="90"/>
        <end position="122"/>
    </location>
</feature>
<keyword evidence="2 3" id="KW-0040">ANK repeat</keyword>
<reference evidence="5" key="1">
    <citation type="submission" date="2022-08" db="EMBL/GenBank/DDBJ databases">
        <authorList>
            <person name="Gutierrez-Valencia J."/>
        </authorList>
    </citation>
    <scope>NUCLEOTIDE SEQUENCE</scope>
</reference>
<organism evidence="5 6">
    <name type="scientific">Linum tenue</name>
    <dbReference type="NCBI Taxonomy" id="586396"/>
    <lineage>
        <taxon>Eukaryota</taxon>
        <taxon>Viridiplantae</taxon>
        <taxon>Streptophyta</taxon>
        <taxon>Embryophyta</taxon>
        <taxon>Tracheophyta</taxon>
        <taxon>Spermatophyta</taxon>
        <taxon>Magnoliopsida</taxon>
        <taxon>eudicotyledons</taxon>
        <taxon>Gunneridae</taxon>
        <taxon>Pentapetalae</taxon>
        <taxon>rosids</taxon>
        <taxon>fabids</taxon>
        <taxon>Malpighiales</taxon>
        <taxon>Linaceae</taxon>
        <taxon>Linum</taxon>
    </lineage>
</organism>
<gene>
    <name evidence="5" type="ORF">LITE_LOCUS42071</name>
</gene>
<evidence type="ECO:0000256" key="2">
    <source>
        <dbReference type="ARBA" id="ARBA00023043"/>
    </source>
</evidence>
<evidence type="ECO:0000256" key="3">
    <source>
        <dbReference type="PROSITE-ProRule" id="PRU00023"/>
    </source>
</evidence>
<dbReference type="GO" id="GO:0085020">
    <property type="term" value="P:protein K6-linked ubiquitination"/>
    <property type="evidence" value="ECO:0007669"/>
    <property type="project" value="TreeGrafter"/>
</dbReference>
<evidence type="ECO:0000256" key="4">
    <source>
        <dbReference type="SAM" id="MobiDB-lite"/>
    </source>
</evidence>
<evidence type="ECO:0000256" key="1">
    <source>
        <dbReference type="ARBA" id="ARBA00022737"/>
    </source>
</evidence>
<sequence>MAGESNQLEQQSDSGVSPSPETVDALLEVRHLFPSISASFFLRLNLLSSIEIRVPRFRCRRLDTTILTTSKAWCRMVFLSILRIHSEGQFKGVALHMAAANGHLQIVKYLIDQGVDVNASNEEKNTALHWACLNGHSEVVKKLILAGASLCSLNSHERTPMDEAVTRGKMDVVDSINEAVAQRELSGVAVS</sequence>